<organism evidence="6 7">
    <name type="scientific">Ceutorhynchus assimilis</name>
    <name type="common">cabbage seed weevil</name>
    <dbReference type="NCBI Taxonomy" id="467358"/>
    <lineage>
        <taxon>Eukaryota</taxon>
        <taxon>Metazoa</taxon>
        <taxon>Ecdysozoa</taxon>
        <taxon>Arthropoda</taxon>
        <taxon>Hexapoda</taxon>
        <taxon>Insecta</taxon>
        <taxon>Pterygota</taxon>
        <taxon>Neoptera</taxon>
        <taxon>Endopterygota</taxon>
        <taxon>Coleoptera</taxon>
        <taxon>Polyphaga</taxon>
        <taxon>Cucujiformia</taxon>
        <taxon>Curculionidae</taxon>
        <taxon>Ceutorhynchinae</taxon>
        <taxon>Ceutorhynchus</taxon>
    </lineage>
</organism>
<gene>
    <name evidence="6" type="ORF">CEUTPL_LOCUS1338</name>
</gene>
<feature type="transmembrane region" description="Helical" evidence="5">
    <location>
        <begin position="314"/>
        <end position="336"/>
    </location>
</feature>
<evidence type="ECO:0000256" key="4">
    <source>
        <dbReference type="ARBA" id="ARBA00023136"/>
    </source>
</evidence>
<evidence type="ECO:0000256" key="1">
    <source>
        <dbReference type="ARBA" id="ARBA00004141"/>
    </source>
</evidence>
<feature type="transmembrane region" description="Helical" evidence="5">
    <location>
        <begin position="348"/>
        <end position="370"/>
    </location>
</feature>
<reference evidence="6" key="1">
    <citation type="submission" date="2022-01" db="EMBL/GenBank/DDBJ databases">
        <authorList>
            <person name="King R."/>
        </authorList>
    </citation>
    <scope>NUCLEOTIDE SEQUENCE</scope>
</reference>
<feature type="transmembrane region" description="Helical" evidence="5">
    <location>
        <begin position="382"/>
        <end position="401"/>
    </location>
</feature>
<feature type="transmembrane region" description="Helical" evidence="5">
    <location>
        <begin position="256"/>
        <end position="277"/>
    </location>
</feature>
<dbReference type="InterPro" id="IPR003689">
    <property type="entry name" value="ZIP"/>
</dbReference>
<keyword evidence="7" id="KW-1185">Reference proteome</keyword>
<proteinExistence type="predicted"/>
<evidence type="ECO:0000313" key="6">
    <source>
        <dbReference type="EMBL" id="CAG9760614.1"/>
    </source>
</evidence>
<dbReference type="GO" id="GO:0005385">
    <property type="term" value="F:zinc ion transmembrane transporter activity"/>
    <property type="evidence" value="ECO:0007669"/>
    <property type="project" value="TreeGrafter"/>
</dbReference>
<keyword evidence="4 5" id="KW-0472">Membrane</keyword>
<dbReference type="PANTHER" id="PTHR11040:SF203">
    <property type="entry name" value="FI18611P1-RELATED"/>
    <property type="match status" value="1"/>
</dbReference>
<dbReference type="AlphaFoldDB" id="A0A9N9QJ01"/>
<evidence type="ECO:0000256" key="5">
    <source>
        <dbReference type="SAM" id="Phobius"/>
    </source>
</evidence>
<dbReference type="EMBL" id="OU892277">
    <property type="protein sequence ID" value="CAG9760614.1"/>
    <property type="molecule type" value="Genomic_DNA"/>
</dbReference>
<evidence type="ECO:0000256" key="2">
    <source>
        <dbReference type="ARBA" id="ARBA00022692"/>
    </source>
</evidence>
<name>A0A9N9QJ01_9CUCU</name>
<dbReference type="PANTHER" id="PTHR11040">
    <property type="entry name" value="ZINC/IRON TRANSPORTER"/>
    <property type="match status" value="1"/>
</dbReference>
<evidence type="ECO:0000256" key="3">
    <source>
        <dbReference type="ARBA" id="ARBA00022989"/>
    </source>
</evidence>
<comment type="subcellular location">
    <subcellularLocation>
        <location evidence="1">Membrane</location>
        <topology evidence="1">Multi-pass membrane protein</topology>
    </subcellularLocation>
</comment>
<evidence type="ECO:0000313" key="7">
    <source>
        <dbReference type="Proteomes" id="UP001152799"/>
    </source>
</evidence>
<sequence>MDLISTKIFVAIIFGIWRFFFGILPVKLDAFLRKWEETSSDSNTFINEKRHQQVSCYVALTQSFGGGVLFATCFLHMTKELFLSVEEIKSIWGVYTEYPVSQMIIATGFLFIYFLEEFTHWAINNGKKKKCAGKVADVIIKSISSKSSAKTLRSSINISPLKTIATIEEWDLNEKNKELMEFGYEEETFNTPEKNKKPDEFLNSPLKTNLCRTSSARSRHSIKEEIDRANFAVIAEEQLSPEDEDSLKKQEQLMRCVMTIAALSLHSLIEGLSIGIQKFKYEIWYLFIAVSIHSASILFCMGVELILAQTRIRFIVLQMAALALASPMGILLGILLTTSDAARTPKVSVATVIFEGLSAGIILYITFFEVLNREKERRVYRVRRGLCIVGGFMLMALLQYSESKFEKHGMLKYVDESGNLTATIF</sequence>
<dbReference type="Pfam" id="PF02535">
    <property type="entry name" value="Zip"/>
    <property type="match status" value="1"/>
</dbReference>
<keyword evidence="2 5" id="KW-0812">Transmembrane</keyword>
<protein>
    <recommendedName>
        <fullName evidence="8">Zinc transporter ZIP3</fullName>
    </recommendedName>
</protein>
<dbReference type="Proteomes" id="UP001152799">
    <property type="component" value="Chromosome 1"/>
</dbReference>
<accession>A0A9N9QJ01</accession>
<keyword evidence="3 5" id="KW-1133">Transmembrane helix</keyword>
<dbReference type="OrthoDB" id="448280at2759"/>
<feature type="transmembrane region" description="Helical" evidence="5">
    <location>
        <begin position="6"/>
        <end position="26"/>
    </location>
</feature>
<feature type="transmembrane region" description="Helical" evidence="5">
    <location>
        <begin position="98"/>
        <end position="115"/>
    </location>
</feature>
<feature type="transmembrane region" description="Helical" evidence="5">
    <location>
        <begin position="283"/>
        <end position="307"/>
    </location>
</feature>
<evidence type="ECO:0008006" key="8">
    <source>
        <dbReference type="Google" id="ProtNLM"/>
    </source>
</evidence>
<dbReference type="GO" id="GO:0005886">
    <property type="term" value="C:plasma membrane"/>
    <property type="evidence" value="ECO:0007669"/>
    <property type="project" value="TreeGrafter"/>
</dbReference>
<feature type="transmembrane region" description="Helical" evidence="5">
    <location>
        <begin position="56"/>
        <end position="78"/>
    </location>
</feature>